<gene>
    <name evidence="1" type="primary">ORF46286</name>
</gene>
<organism evidence="1">
    <name type="scientific">Arion vulgaris</name>
    <dbReference type="NCBI Taxonomy" id="1028688"/>
    <lineage>
        <taxon>Eukaryota</taxon>
        <taxon>Metazoa</taxon>
        <taxon>Spiralia</taxon>
        <taxon>Lophotrochozoa</taxon>
        <taxon>Mollusca</taxon>
        <taxon>Gastropoda</taxon>
        <taxon>Heterobranchia</taxon>
        <taxon>Euthyneura</taxon>
        <taxon>Panpulmonata</taxon>
        <taxon>Eupulmonata</taxon>
        <taxon>Stylommatophora</taxon>
        <taxon>Helicina</taxon>
        <taxon>Arionoidea</taxon>
        <taxon>Arionidae</taxon>
        <taxon>Arion</taxon>
    </lineage>
</organism>
<name>A0A0B6Z4L9_9EUPU</name>
<accession>A0A0B6Z4L9</accession>
<proteinExistence type="predicted"/>
<dbReference type="AlphaFoldDB" id="A0A0B6Z4L9"/>
<sequence length="61" mass="6631">MLPKITTQNCETYNLGLLAEGSSSSRLSRGETTNVTENVQTANILAQMNASNDMSKTILRI</sequence>
<reference evidence="1" key="1">
    <citation type="submission" date="2014-12" db="EMBL/GenBank/DDBJ databases">
        <title>Insight into the proteome of Arion vulgaris.</title>
        <authorList>
            <person name="Aradska J."/>
            <person name="Bulat T."/>
            <person name="Smidak R."/>
            <person name="Sarate P."/>
            <person name="Gangsoo J."/>
            <person name="Sialana F."/>
            <person name="Bilban M."/>
            <person name="Lubec G."/>
        </authorList>
    </citation>
    <scope>NUCLEOTIDE SEQUENCE</scope>
    <source>
        <tissue evidence="1">Skin</tissue>
    </source>
</reference>
<protein>
    <submittedName>
        <fullName evidence="1">Uncharacterized protein</fullName>
    </submittedName>
</protein>
<dbReference type="EMBL" id="HACG01015976">
    <property type="protein sequence ID" value="CEK62841.1"/>
    <property type="molecule type" value="Transcribed_RNA"/>
</dbReference>
<evidence type="ECO:0000313" key="1">
    <source>
        <dbReference type="EMBL" id="CEK62841.1"/>
    </source>
</evidence>